<dbReference type="PRINTS" id="PR00260">
    <property type="entry name" value="CHEMTRNSDUCR"/>
</dbReference>
<dbReference type="InterPro" id="IPR004090">
    <property type="entry name" value="Chemotax_Me-accpt_rcpt"/>
</dbReference>
<accession>A0A8J3BZD7</accession>
<dbReference type="InterPro" id="IPR004089">
    <property type="entry name" value="MCPsignal_dom"/>
</dbReference>
<feature type="transmembrane region" description="Helical" evidence="7">
    <location>
        <begin position="199"/>
        <end position="222"/>
    </location>
</feature>
<evidence type="ECO:0000313" key="10">
    <source>
        <dbReference type="EMBL" id="GGK87366.1"/>
    </source>
</evidence>
<feature type="coiled-coil region" evidence="6">
    <location>
        <begin position="176"/>
        <end position="203"/>
    </location>
</feature>
<reference evidence="10" key="1">
    <citation type="journal article" date="2014" name="Int. J. Syst. Evol. Microbiol.">
        <title>Complete genome sequence of Corynebacterium casei LMG S-19264T (=DSM 44701T), isolated from a smear-ripened cheese.</title>
        <authorList>
            <consortium name="US DOE Joint Genome Institute (JGI-PGF)"/>
            <person name="Walter F."/>
            <person name="Albersmeier A."/>
            <person name="Kalinowski J."/>
            <person name="Ruckert C."/>
        </authorList>
    </citation>
    <scope>NUCLEOTIDE SEQUENCE</scope>
    <source>
        <strain evidence="10">CGMCC 4.7299</strain>
    </source>
</reference>
<dbReference type="CDD" id="cd06225">
    <property type="entry name" value="HAMP"/>
    <property type="match status" value="1"/>
</dbReference>
<proteinExistence type="inferred from homology"/>
<evidence type="ECO:0000256" key="6">
    <source>
        <dbReference type="SAM" id="Coils"/>
    </source>
</evidence>
<keyword evidence="3 5" id="KW-0807">Transducer</keyword>
<name>A0A8J3BZD7_9ACTN</name>
<evidence type="ECO:0000313" key="11">
    <source>
        <dbReference type="Proteomes" id="UP000656042"/>
    </source>
</evidence>
<feature type="domain" description="Methyl-accepting transducer" evidence="8">
    <location>
        <begin position="281"/>
        <end position="510"/>
    </location>
</feature>
<evidence type="ECO:0000256" key="4">
    <source>
        <dbReference type="ARBA" id="ARBA00029447"/>
    </source>
</evidence>
<dbReference type="SUPFAM" id="SSF58104">
    <property type="entry name" value="Methyl-accepting chemotaxis protein (MCP) signaling domain"/>
    <property type="match status" value="1"/>
</dbReference>
<dbReference type="PANTHER" id="PTHR32089">
    <property type="entry name" value="METHYL-ACCEPTING CHEMOTAXIS PROTEIN MCPB"/>
    <property type="match status" value="1"/>
</dbReference>
<dbReference type="PROSITE" id="PS50111">
    <property type="entry name" value="CHEMOTAXIS_TRANSDUC_2"/>
    <property type="match status" value="1"/>
</dbReference>
<keyword evidence="11" id="KW-1185">Reference proteome</keyword>
<feature type="transmembrane region" description="Helical" evidence="7">
    <location>
        <begin position="24"/>
        <end position="46"/>
    </location>
</feature>
<dbReference type="GO" id="GO:0007165">
    <property type="term" value="P:signal transduction"/>
    <property type="evidence" value="ECO:0007669"/>
    <property type="project" value="UniProtKB-KW"/>
</dbReference>
<dbReference type="InterPro" id="IPR024478">
    <property type="entry name" value="HlyB_4HB_MCP"/>
</dbReference>
<dbReference type="InterPro" id="IPR003660">
    <property type="entry name" value="HAMP_dom"/>
</dbReference>
<dbReference type="SMART" id="SM00283">
    <property type="entry name" value="MA"/>
    <property type="match status" value="1"/>
</dbReference>
<keyword evidence="7" id="KW-0472">Membrane</keyword>
<keyword evidence="2 7" id="KW-1133">Transmembrane helix</keyword>
<dbReference type="GO" id="GO:0004888">
    <property type="term" value="F:transmembrane signaling receptor activity"/>
    <property type="evidence" value="ECO:0007669"/>
    <property type="project" value="InterPro"/>
</dbReference>
<evidence type="ECO:0000256" key="2">
    <source>
        <dbReference type="ARBA" id="ARBA00022989"/>
    </source>
</evidence>
<evidence type="ECO:0000256" key="5">
    <source>
        <dbReference type="PROSITE-ProRule" id="PRU00284"/>
    </source>
</evidence>
<dbReference type="SMART" id="SM00304">
    <property type="entry name" value="HAMP"/>
    <property type="match status" value="1"/>
</dbReference>
<gene>
    <name evidence="10" type="ORF">GCM10012284_21780</name>
</gene>
<dbReference type="PANTHER" id="PTHR32089:SF112">
    <property type="entry name" value="LYSOZYME-LIKE PROTEIN-RELATED"/>
    <property type="match status" value="1"/>
</dbReference>
<keyword evidence="1 7" id="KW-0812">Transmembrane</keyword>
<evidence type="ECO:0000259" key="9">
    <source>
        <dbReference type="PROSITE" id="PS50885"/>
    </source>
</evidence>
<dbReference type="Proteomes" id="UP000656042">
    <property type="component" value="Unassembled WGS sequence"/>
</dbReference>
<dbReference type="RefSeq" id="WP_189079014.1">
    <property type="nucleotide sequence ID" value="NZ_BMMX01000006.1"/>
</dbReference>
<reference evidence="10" key="2">
    <citation type="submission" date="2020-09" db="EMBL/GenBank/DDBJ databases">
        <authorList>
            <person name="Sun Q."/>
            <person name="Zhou Y."/>
        </authorList>
    </citation>
    <scope>NUCLEOTIDE SEQUENCE</scope>
    <source>
        <strain evidence="10">CGMCC 4.7299</strain>
    </source>
</reference>
<keyword evidence="6" id="KW-0175">Coiled coil</keyword>
<feature type="domain" description="HAMP" evidence="9">
    <location>
        <begin position="224"/>
        <end position="276"/>
    </location>
</feature>
<dbReference type="Pfam" id="PF00015">
    <property type="entry name" value="MCPsignal"/>
    <property type="match status" value="1"/>
</dbReference>
<dbReference type="EMBL" id="BMMX01000006">
    <property type="protein sequence ID" value="GGK87366.1"/>
    <property type="molecule type" value="Genomic_DNA"/>
</dbReference>
<dbReference type="Pfam" id="PF00672">
    <property type="entry name" value="HAMP"/>
    <property type="match status" value="1"/>
</dbReference>
<comment type="caution">
    <text evidence="10">The sequence shown here is derived from an EMBL/GenBank/DDBJ whole genome shotgun (WGS) entry which is preliminary data.</text>
</comment>
<dbReference type="Gene3D" id="1.10.287.950">
    <property type="entry name" value="Methyl-accepting chemotaxis protein"/>
    <property type="match status" value="1"/>
</dbReference>
<sequence>MSTAATTNPPSRNPLRNLRVAQKLLVSFGLLTFLLVAVGTAGLVEVSRSDQRLDKMYAAGLLAAEELGELRLHVREGASTTTQLILRSPVTDVDAVRTSLRRIDETIDQSWAAYTAASDVGAQSDRDAFARSLAEFRQAREDRLVPAAERNDMTAFLGAYNNFIEPLASRITVALDNLTEAENAAAKQRMDTAQREFEAARLLIAVMVGGALLLAVVLGLAVSRAIARPLRQTHTVLRGLAEGRLDQRLTVSSTDEVGQMAEALNTAMDRLAAALRDINGNAETLAQSSGELSTVAGAMNTSATRSADRAHAVSEASEEISQNIATVSAGAEEITSSIAEIARSTSSAAEVAGQAVRSSSEASQILQQLGTSSSEIVSVIKIITNIAEQTNLLALNATIEAARAGDAGKGFAVVAGEVKELAGETARATEDIRRRVEAIQNDSSAAVEAITQISQVIEQINDTQNAIAAAVEEQTATTNEMGRNVSEVATGSNRISANVAEVAMVATETTGSAENTAEAAHRLSRVAQELRQSLAMFRY</sequence>
<dbReference type="AlphaFoldDB" id="A0A8J3BZD7"/>
<dbReference type="GO" id="GO:0006935">
    <property type="term" value="P:chemotaxis"/>
    <property type="evidence" value="ECO:0007669"/>
    <property type="project" value="InterPro"/>
</dbReference>
<evidence type="ECO:0000259" key="8">
    <source>
        <dbReference type="PROSITE" id="PS50111"/>
    </source>
</evidence>
<dbReference type="GO" id="GO:0016020">
    <property type="term" value="C:membrane"/>
    <property type="evidence" value="ECO:0007669"/>
    <property type="project" value="InterPro"/>
</dbReference>
<evidence type="ECO:0000256" key="3">
    <source>
        <dbReference type="ARBA" id="ARBA00023224"/>
    </source>
</evidence>
<organism evidence="10 11">
    <name type="scientific">Mangrovihabitans endophyticus</name>
    <dbReference type="NCBI Taxonomy" id="1751298"/>
    <lineage>
        <taxon>Bacteria</taxon>
        <taxon>Bacillati</taxon>
        <taxon>Actinomycetota</taxon>
        <taxon>Actinomycetes</taxon>
        <taxon>Micromonosporales</taxon>
        <taxon>Micromonosporaceae</taxon>
        <taxon>Mangrovihabitans</taxon>
    </lineage>
</organism>
<protein>
    <submittedName>
        <fullName evidence="10">Methyl-accepting chemotaxis protein</fullName>
    </submittedName>
</protein>
<evidence type="ECO:0000256" key="1">
    <source>
        <dbReference type="ARBA" id="ARBA00022692"/>
    </source>
</evidence>
<dbReference type="PROSITE" id="PS50885">
    <property type="entry name" value="HAMP"/>
    <property type="match status" value="1"/>
</dbReference>
<comment type="similarity">
    <text evidence="4">Belongs to the methyl-accepting chemotaxis (MCP) protein family.</text>
</comment>
<dbReference type="Pfam" id="PF12729">
    <property type="entry name" value="4HB_MCP_1"/>
    <property type="match status" value="1"/>
</dbReference>
<evidence type="ECO:0000256" key="7">
    <source>
        <dbReference type="SAM" id="Phobius"/>
    </source>
</evidence>